<protein>
    <submittedName>
        <fullName evidence="1">Uncharacterized protein</fullName>
    </submittedName>
</protein>
<dbReference type="KEGG" id="vg:54992360"/>
<dbReference type="GeneID" id="54992360"/>
<proteinExistence type="predicted"/>
<keyword evidence="2" id="KW-1185">Reference proteome</keyword>
<sequence>MADRYFDLSIRLANAGMQSDRDLAQALREVAAGLEFSGQDPAGLTPKPIPIRDVNGHKVGSCRVVNSRRSTEGYR</sequence>
<dbReference type="RefSeq" id="YP_009801834.1">
    <property type="nucleotide sequence ID" value="NC_047975.1"/>
</dbReference>
<dbReference type="EMBL" id="MH153813">
    <property type="protein sequence ID" value="AWN04713.1"/>
    <property type="molecule type" value="Genomic_DNA"/>
</dbReference>
<name>A0A2U8UMA0_9CAUD</name>
<evidence type="ECO:0000313" key="1">
    <source>
        <dbReference type="EMBL" id="AWN04713.1"/>
    </source>
</evidence>
<accession>A0A2U8UMA0</accession>
<evidence type="ECO:0000313" key="2">
    <source>
        <dbReference type="Proteomes" id="UP000246514"/>
    </source>
</evidence>
<gene>
    <name evidence="1" type="primary">95</name>
    <name evidence="1" type="ORF">PBI_SQUASH_95</name>
</gene>
<dbReference type="Proteomes" id="UP000246514">
    <property type="component" value="Segment"/>
</dbReference>
<reference evidence="1 2" key="1">
    <citation type="submission" date="2018-04" db="EMBL/GenBank/DDBJ databases">
        <authorList>
            <person name="Fournier C.T."/>
            <person name="Kim C.J."/>
            <person name="Romero I.G."/>
            <person name="Sanchez M."/>
            <person name="Do N."/>
            <person name="Wu S."/>
            <person name="Mosier S.A."/>
            <person name="Wang J."/>
            <person name="Lund A."/>
            <person name="Moberg-Parker J."/>
            <person name="Stanton A.-C.J."/>
            <person name="Garlena R.A."/>
            <person name="Russell D.A."/>
            <person name="Pope W.H."/>
            <person name="Jacobs-Sera D."/>
            <person name="Hatfull G.F."/>
        </authorList>
    </citation>
    <scope>NUCLEOTIDE SEQUENCE [LARGE SCALE GENOMIC DNA]</scope>
</reference>
<organism evidence="1 2">
    <name type="scientific">Microbacterium phage Squash</name>
    <dbReference type="NCBI Taxonomy" id="2182357"/>
    <lineage>
        <taxon>Viruses</taxon>
        <taxon>Duplodnaviria</taxon>
        <taxon>Heunggongvirae</taxon>
        <taxon>Uroviricota</taxon>
        <taxon>Caudoviricetes</taxon>
        <taxon>Squashvirus</taxon>
        <taxon>Squashvirus squash</taxon>
    </lineage>
</organism>